<organism evidence="1">
    <name type="scientific">Human herpesvirus 1</name>
    <name type="common">HHV-1</name>
    <name type="synonym">Human herpes simplex virus 1</name>
    <dbReference type="NCBI Taxonomy" id="10298"/>
    <lineage>
        <taxon>Viruses</taxon>
        <taxon>Duplodnaviria</taxon>
        <taxon>Heunggongvirae</taxon>
        <taxon>Peploviricota</taxon>
        <taxon>Herviviricetes</taxon>
        <taxon>Herpesvirales</taxon>
        <taxon>Orthoherpesviridae</taxon>
        <taxon>Alphaherpesvirinae</taxon>
        <taxon>Simplexvirus</taxon>
        <taxon>Simplexvirus humanalpha1</taxon>
    </lineage>
</organism>
<evidence type="ECO:0000313" key="1">
    <source>
        <dbReference type="EMBL" id="AWW07985.1"/>
    </source>
</evidence>
<sequence>MVMLRSMKVLTVVMSARLSWWEYAYSSKYT</sequence>
<dbReference type="EMBL" id="MG999872">
    <property type="protein sequence ID" value="AWW10935.1"/>
    <property type="molecule type" value="Genomic_DNA"/>
</dbReference>
<dbReference type="EMBL" id="MG999840">
    <property type="protein sequence ID" value="AWW07985.1"/>
    <property type="molecule type" value="Genomic_DNA"/>
</dbReference>
<organismHost>
    <name type="scientific">Homo sapiens</name>
    <name type="common">Human</name>
    <dbReference type="NCBI Taxonomy" id="9606"/>
</organismHost>
<name>A0A2Z4GZU5_HHV1</name>
<protein>
    <submittedName>
        <fullName evidence="1">Uncharacterized protein</fullName>
    </submittedName>
</protein>
<proteinExistence type="predicted"/>
<reference evidence="1" key="1">
    <citation type="journal article" date="2018" name="MSphere">
        <title>Ultrasensitive Capture of Human Herpes Simplex Virus Genomes Directly from Clinical Samples Reveals Extraordinarily Limited Evolution in Cell Culture.</title>
        <authorList>
            <person name="Greninger A.L."/>
            <person name="Roychoudhury P."/>
            <person name="Xie H."/>
            <person name="Casto A."/>
            <person name="Cent A."/>
            <person name="Pepper G."/>
            <person name="Koelle D.M."/>
            <person name="Huang M.L."/>
            <person name="Wald A."/>
            <person name="Johnston C."/>
            <person name="Jerome K.R."/>
        </authorList>
    </citation>
    <scope>NUCLEOTIDE SEQUENCE</scope>
    <source>
        <strain evidence="2">2003-15756</strain>
        <strain evidence="1">2006-57630</strain>
    </source>
</reference>
<accession>A0A2Z4GZU5</accession>
<evidence type="ECO:0000313" key="2">
    <source>
        <dbReference type="EMBL" id="AWW10935.1"/>
    </source>
</evidence>